<keyword evidence="2" id="KW-1185">Reference proteome</keyword>
<reference evidence="1" key="1">
    <citation type="journal article" date="2021" name="Open Biol.">
        <title>Shared evolutionary footprints suggest mitochondrial oxidative damage underlies multiple complex I losses in fungi.</title>
        <authorList>
            <person name="Schikora-Tamarit M.A."/>
            <person name="Marcet-Houben M."/>
            <person name="Nosek J."/>
            <person name="Gabaldon T."/>
        </authorList>
    </citation>
    <scope>NUCLEOTIDE SEQUENCE</scope>
    <source>
        <strain evidence="1">CBS6075</strain>
    </source>
</reference>
<gene>
    <name evidence="1" type="ORF">OGAPHI_002154</name>
</gene>
<reference evidence="1" key="2">
    <citation type="submission" date="2021-01" db="EMBL/GenBank/DDBJ databases">
        <authorList>
            <person name="Schikora-Tamarit M.A."/>
        </authorList>
    </citation>
    <scope>NUCLEOTIDE SEQUENCE</scope>
    <source>
        <strain evidence="1">CBS6075</strain>
    </source>
</reference>
<accession>A0A9P8PAX2</accession>
<dbReference type="GeneID" id="70234121"/>
<name>A0A9P8PAX2_9ASCO</name>
<evidence type="ECO:0000313" key="1">
    <source>
        <dbReference type="EMBL" id="KAH3668400.1"/>
    </source>
</evidence>
<dbReference type="Proteomes" id="UP000769157">
    <property type="component" value="Unassembled WGS sequence"/>
</dbReference>
<proteinExistence type="predicted"/>
<dbReference type="OrthoDB" id="10682956at2759"/>
<organism evidence="1 2">
    <name type="scientific">Ogataea philodendri</name>
    <dbReference type="NCBI Taxonomy" id="1378263"/>
    <lineage>
        <taxon>Eukaryota</taxon>
        <taxon>Fungi</taxon>
        <taxon>Dikarya</taxon>
        <taxon>Ascomycota</taxon>
        <taxon>Saccharomycotina</taxon>
        <taxon>Pichiomycetes</taxon>
        <taxon>Pichiales</taxon>
        <taxon>Pichiaceae</taxon>
        <taxon>Ogataea</taxon>
    </lineage>
</organism>
<protein>
    <submittedName>
        <fullName evidence="1">Uncharacterized protein</fullName>
    </submittedName>
</protein>
<comment type="caution">
    <text evidence="1">The sequence shown here is derived from an EMBL/GenBank/DDBJ whole genome shotgun (WGS) entry which is preliminary data.</text>
</comment>
<dbReference type="AlphaFoldDB" id="A0A9P8PAX2"/>
<dbReference type="EMBL" id="JAEUBE010000158">
    <property type="protein sequence ID" value="KAH3668400.1"/>
    <property type="molecule type" value="Genomic_DNA"/>
</dbReference>
<dbReference type="RefSeq" id="XP_046062814.1">
    <property type="nucleotide sequence ID" value="XM_046202993.1"/>
</dbReference>
<evidence type="ECO:0000313" key="2">
    <source>
        <dbReference type="Proteomes" id="UP000769157"/>
    </source>
</evidence>
<sequence length="727" mass="82228">MHQPTLLSLARRLNWVSVVVKLDELVESDLERTQGSVWSGSLHIHSLNGDSLVRRSNRNVDRLVVHRVCSGVSGQCSASLDTVDHNSNVWIDNTNLLQVDEVLGLADVEANNTKWLCVAHGAWHVGHGNRTPVTGQSDLSQTLGQRKPFISNVGCINDIGKFESCRANQLLGRVSENDSNLAFGPVVDDLVVCKVPGSLLALLDQSRSELEFFVDQHLGKHVSWLFVVLVVCSGSEQFQNNNTSVKVWRWRVRSIWQLESLQSLHQLQIDRNLACFSVVSQNWQVDISDFSLEHDLFQIVKNASHHLVLSAVTLVLVVQGDVQWLRRRLEHNVNLLVPDRIHGVWNNLGLGQNLATETECKIRIDSVVESVCCFETLGVFDVDLQDTQGTVQTVTVQQLFKIKLERQRIEHHWAGEFLDKLVDGHEQTRNVKNLKRENGVSAKRFGNEVKVRSLHQGDVDCLDVRELGLDNNALVDVVLQLFGGGVFQSVRVQRDPPVHHGDIVISTVQSTHLVNSWSFGTQSECMDPNLFDKSRNWQTSHDRIGLVTDHLRSGWLNKPPVTVQKHVQPVHRLEIIFNMIHRKFSLCLESDGHSVLSDGRPSPFKQLDLVADADRVSVLDLHGIHTKIRLERVAHVDSAEFRQRPRNRVFAMHLTFFKVDVWYHAAGTFRRDDPLASVDGESVPVVGVEGPFWTLDQDIRTEMRRTGLEVWPEPFHQPLVQIVDIRL</sequence>